<sequence length="194" mass="21050">MKNVTKNKKGGARPGAGRPRGSGRYGEPTTVMRVPQSQVEAVRRFLQAGTHGNIAEIQAATATPTALPRPLFSSRVPAGFPSPAEDYQEPALDLNSHLIQHREATFFMRVQGHSMTGAGIHDGDLLVVDRALAPKDGDIVIAVLDGELTVKRLRLHGDTVTLQAENPDYDNIVLSDLQELQVWGVVTSVIHSFR</sequence>
<keyword evidence="2" id="KW-0227">DNA damage</keyword>
<keyword evidence="5" id="KW-0234">DNA repair</keyword>
<feature type="compositionally biased region" description="Gly residues" evidence="8">
    <location>
        <begin position="12"/>
        <end position="24"/>
    </location>
</feature>
<name>A0A1N6F1T2_9GAMM</name>
<dbReference type="GO" id="GO:0016787">
    <property type="term" value="F:hydrolase activity"/>
    <property type="evidence" value="ECO:0007669"/>
    <property type="project" value="UniProtKB-KW"/>
</dbReference>
<dbReference type="PANTHER" id="PTHR33516:SF2">
    <property type="entry name" value="LEXA REPRESSOR-RELATED"/>
    <property type="match status" value="1"/>
</dbReference>
<dbReference type="Gene3D" id="2.10.109.10">
    <property type="entry name" value="Umud Fragment, subunit A"/>
    <property type="match status" value="1"/>
</dbReference>
<organism evidence="10 11">
    <name type="scientific">Sulfurivirga caldicuralii</name>
    <dbReference type="NCBI Taxonomy" id="364032"/>
    <lineage>
        <taxon>Bacteria</taxon>
        <taxon>Pseudomonadati</taxon>
        <taxon>Pseudomonadota</taxon>
        <taxon>Gammaproteobacteria</taxon>
        <taxon>Thiotrichales</taxon>
        <taxon>Piscirickettsiaceae</taxon>
        <taxon>Sulfurivirga</taxon>
    </lineage>
</organism>
<dbReference type="STRING" id="364032.SAMN05443662_0877"/>
<dbReference type="PANTHER" id="PTHR33516">
    <property type="entry name" value="LEXA REPRESSOR"/>
    <property type="match status" value="1"/>
</dbReference>
<dbReference type="GO" id="GO:0006355">
    <property type="term" value="P:regulation of DNA-templated transcription"/>
    <property type="evidence" value="ECO:0007669"/>
    <property type="project" value="InterPro"/>
</dbReference>
<protein>
    <submittedName>
        <fullName evidence="10">SOS response UmuD protein. Serine peptidase. MEROPS family S24</fullName>
    </submittedName>
</protein>
<keyword evidence="11" id="KW-1185">Reference proteome</keyword>
<evidence type="ECO:0000256" key="7">
    <source>
        <dbReference type="RuleBase" id="RU003991"/>
    </source>
</evidence>
<evidence type="ECO:0000256" key="4">
    <source>
        <dbReference type="ARBA" id="ARBA00022813"/>
    </source>
</evidence>
<dbReference type="GO" id="GO:0003677">
    <property type="term" value="F:DNA binding"/>
    <property type="evidence" value="ECO:0007669"/>
    <property type="project" value="InterPro"/>
</dbReference>
<dbReference type="OrthoDB" id="9787787at2"/>
<comment type="similarity">
    <text evidence="1 7">Belongs to the peptidase S24 family.</text>
</comment>
<evidence type="ECO:0000259" key="9">
    <source>
        <dbReference type="Pfam" id="PF00717"/>
    </source>
</evidence>
<dbReference type="InterPro" id="IPR015927">
    <property type="entry name" value="Peptidase_S24_S26A/B/C"/>
</dbReference>
<dbReference type="GO" id="GO:0006281">
    <property type="term" value="P:DNA repair"/>
    <property type="evidence" value="ECO:0007669"/>
    <property type="project" value="UniProtKB-KW"/>
</dbReference>
<evidence type="ECO:0000256" key="2">
    <source>
        <dbReference type="ARBA" id="ARBA00022763"/>
    </source>
</evidence>
<feature type="region of interest" description="Disordered" evidence="8">
    <location>
        <begin position="1"/>
        <end position="30"/>
    </location>
</feature>
<keyword evidence="3 7" id="KW-0378">Hydrolase</keyword>
<dbReference type="Proteomes" id="UP000198461">
    <property type="component" value="Unassembled WGS sequence"/>
</dbReference>
<accession>A0A1N6F1T2</accession>
<evidence type="ECO:0000256" key="5">
    <source>
        <dbReference type="ARBA" id="ARBA00023204"/>
    </source>
</evidence>
<gene>
    <name evidence="10" type="ORF">SAMN05443662_0877</name>
</gene>
<dbReference type="RefSeq" id="WP_074201166.1">
    <property type="nucleotide sequence ID" value="NZ_FSRE01000002.1"/>
</dbReference>
<dbReference type="AlphaFoldDB" id="A0A1N6F1T2"/>
<keyword evidence="6" id="KW-0742">SOS response</keyword>
<evidence type="ECO:0000313" key="11">
    <source>
        <dbReference type="Proteomes" id="UP000198461"/>
    </source>
</evidence>
<dbReference type="InterPro" id="IPR006197">
    <property type="entry name" value="Peptidase_S24_LexA"/>
</dbReference>
<dbReference type="GO" id="GO:0009432">
    <property type="term" value="P:SOS response"/>
    <property type="evidence" value="ECO:0007669"/>
    <property type="project" value="UniProtKB-KW"/>
</dbReference>
<evidence type="ECO:0000256" key="6">
    <source>
        <dbReference type="ARBA" id="ARBA00023236"/>
    </source>
</evidence>
<dbReference type="CDD" id="cd06529">
    <property type="entry name" value="S24_LexA-like"/>
    <property type="match status" value="1"/>
</dbReference>
<evidence type="ECO:0000256" key="8">
    <source>
        <dbReference type="SAM" id="MobiDB-lite"/>
    </source>
</evidence>
<dbReference type="InterPro" id="IPR039418">
    <property type="entry name" value="LexA-like"/>
</dbReference>
<dbReference type="EMBL" id="FSRE01000002">
    <property type="protein sequence ID" value="SIN89235.1"/>
    <property type="molecule type" value="Genomic_DNA"/>
</dbReference>
<evidence type="ECO:0000313" key="10">
    <source>
        <dbReference type="EMBL" id="SIN89235.1"/>
    </source>
</evidence>
<dbReference type="NCBIfam" id="NF007621">
    <property type="entry name" value="PRK10276.1"/>
    <property type="match status" value="1"/>
</dbReference>
<dbReference type="PRINTS" id="PR00726">
    <property type="entry name" value="LEXASERPTASE"/>
</dbReference>
<dbReference type="InterPro" id="IPR050077">
    <property type="entry name" value="LexA_repressor"/>
</dbReference>
<dbReference type="SUPFAM" id="SSF51306">
    <property type="entry name" value="LexA/Signal peptidase"/>
    <property type="match status" value="1"/>
</dbReference>
<keyword evidence="4 7" id="KW-0068">Autocatalytic cleavage</keyword>
<dbReference type="InterPro" id="IPR036286">
    <property type="entry name" value="LexA/Signal_pep-like_sf"/>
</dbReference>
<evidence type="ECO:0000256" key="3">
    <source>
        <dbReference type="ARBA" id="ARBA00022801"/>
    </source>
</evidence>
<feature type="domain" description="Peptidase S24/S26A/S26B/S26C" evidence="9">
    <location>
        <begin position="70"/>
        <end position="186"/>
    </location>
</feature>
<feature type="compositionally biased region" description="Basic residues" evidence="8">
    <location>
        <begin position="1"/>
        <end position="11"/>
    </location>
</feature>
<evidence type="ECO:0000256" key="1">
    <source>
        <dbReference type="ARBA" id="ARBA00007484"/>
    </source>
</evidence>
<reference evidence="10 11" key="1">
    <citation type="submission" date="2016-11" db="EMBL/GenBank/DDBJ databases">
        <authorList>
            <person name="Jaros S."/>
            <person name="Januszkiewicz K."/>
            <person name="Wedrychowicz H."/>
        </authorList>
    </citation>
    <scope>NUCLEOTIDE SEQUENCE [LARGE SCALE GENOMIC DNA]</scope>
    <source>
        <strain evidence="10 11">DSM 17737</strain>
    </source>
</reference>
<dbReference type="Pfam" id="PF00717">
    <property type="entry name" value="Peptidase_S24"/>
    <property type="match status" value="1"/>
</dbReference>
<proteinExistence type="inferred from homology"/>